<dbReference type="InterPro" id="IPR022712">
    <property type="entry name" value="Beta_Casp"/>
</dbReference>
<evidence type="ECO:0000259" key="7">
    <source>
        <dbReference type="SMART" id="SM01027"/>
    </source>
</evidence>
<dbReference type="Gene3D" id="3.60.15.10">
    <property type="entry name" value="Ribonuclease Z/Hydroxyacylglutathione hydrolase-like"/>
    <property type="match status" value="1"/>
</dbReference>
<protein>
    <recommendedName>
        <fullName evidence="12">Metallo-beta-lactamase domain-containing protein</fullName>
    </recommendedName>
</protein>
<dbReference type="OrthoDB" id="10249535at2759"/>
<evidence type="ECO:0000313" key="10">
    <source>
        <dbReference type="EMBL" id="KFD72957.1"/>
    </source>
</evidence>
<dbReference type="GO" id="GO:0005847">
    <property type="term" value="C:mRNA cleavage and polyadenylation specificity factor complex"/>
    <property type="evidence" value="ECO:0007669"/>
    <property type="project" value="TreeGrafter"/>
</dbReference>
<dbReference type="Pfam" id="PF00753">
    <property type="entry name" value="Lactamase_B"/>
    <property type="match status" value="1"/>
</dbReference>
<dbReference type="EMBL" id="KL363182">
    <property type="protein sequence ID" value="KFD58930.1"/>
    <property type="molecule type" value="Genomic_DNA"/>
</dbReference>
<keyword evidence="11" id="KW-1185">Reference proteome</keyword>
<name>A0A085NU11_9BILA</name>
<dbReference type="SMART" id="SM01027">
    <property type="entry name" value="Beta-Casp"/>
    <property type="match status" value="1"/>
</dbReference>
<proteinExistence type="predicted"/>
<evidence type="ECO:0000256" key="2">
    <source>
        <dbReference type="ARBA" id="ARBA00022664"/>
    </source>
</evidence>
<comment type="subcellular location">
    <subcellularLocation>
        <location evidence="1">Nucleus</location>
    </subcellularLocation>
</comment>
<dbReference type="PANTHER" id="PTHR11203">
    <property type="entry name" value="CLEAVAGE AND POLYADENYLATION SPECIFICITY FACTOR FAMILY MEMBER"/>
    <property type="match status" value="1"/>
</dbReference>
<accession>A0A085NU11</accession>
<evidence type="ECO:0000256" key="4">
    <source>
        <dbReference type="ARBA" id="ARBA00022801"/>
    </source>
</evidence>
<dbReference type="GO" id="GO:0004534">
    <property type="term" value="F:5'-3' RNA exonuclease activity"/>
    <property type="evidence" value="ECO:0007669"/>
    <property type="project" value="TreeGrafter"/>
</dbReference>
<dbReference type="SMART" id="SM00849">
    <property type="entry name" value="Lactamase_B"/>
    <property type="match status" value="1"/>
</dbReference>
<evidence type="ECO:0000259" key="6">
    <source>
        <dbReference type="SMART" id="SM00849"/>
    </source>
</evidence>
<feature type="domain" description="Metallo-beta-lactamase" evidence="6">
    <location>
        <begin position="27"/>
        <end position="226"/>
    </location>
</feature>
<dbReference type="InterPro" id="IPR001279">
    <property type="entry name" value="Metallo-B-lactamas"/>
</dbReference>
<organism evidence="10">
    <name type="scientific">Trichuris suis</name>
    <name type="common">pig whipworm</name>
    <dbReference type="NCBI Taxonomy" id="68888"/>
    <lineage>
        <taxon>Eukaryota</taxon>
        <taxon>Metazoa</taxon>
        <taxon>Ecdysozoa</taxon>
        <taxon>Nematoda</taxon>
        <taxon>Enoplea</taxon>
        <taxon>Dorylaimia</taxon>
        <taxon>Trichinellida</taxon>
        <taxon>Trichuridae</taxon>
        <taxon>Trichuris</taxon>
    </lineage>
</organism>
<dbReference type="Pfam" id="PF10996">
    <property type="entry name" value="Beta-Casp"/>
    <property type="match status" value="1"/>
</dbReference>
<evidence type="ECO:0000256" key="5">
    <source>
        <dbReference type="ARBA" id="ARBA00023242"/>
    </source>
</evidence>
<evidence type="ECO:0000313" key="11">
    <source>
        <dbReference type="Proteomes" id="UP000030764"/>
    </source>
</evidence>
<dbReference type="Pfam" id="PF11718">
    <property type="entry name" value="CPSF73-100_C"/>
    <property type="match status" value="1"/>
</dbReference>
<dbReference type="CDD" id="cd16292">
    <property type="entry name" value="CPSF3-like_MBL-fold"/>
    <property type="match status" value="1"/>
</dbReference>
<dbReference type="GO" id="GO:0006398">
    <property type="term" value="P:mRNA 3'-end processing by stem-loop binding and cleavage"/>
    <property type="evidence" value="ECO:0007669"/>
    <property type="project" value="TreeGrafter"/>
</dbReference>
<dbReference type="Pfam" id="PF07521">
    <property type="entry name" value="RMMBL"/>
    <property type="match status" value="1"/>
</dbReference>
<keyword evidence="2" id="KW-0507">mRNA processing</keyword>
<dbReference type="SMART" id="SM01098">
    <property type="entry name" value="CPSF73-100_C"/>
    <property type="match status" value="1"/>
</dbReference>
<keyword evidence="5" id="KW-0539">Nucleus</keyword>
<dbReference type="InterPro" id="IPR011108">
    <property type="entry name" value="RMMBL"/>
</dbReference>
<keyword evidence="3" id="KW-0540">Nuclease</keyword>
<dbReference type="EMBL" id="KL367475">
    <property type="protein sequence ID" value="KFD72957.1"/>
    <property type="molecule type" value="Genomic_DNA"/>
</dbReference>
<dbReference type="FunFam" id="3.40.50.10890:FF:000001">
    <property type="entry name" value="Cleavage and polyadenylation specificity factor subunit 3"/>
    <property type="match status" value="1"/>
</dbReference>
<dbReference type="InterPro" id="IPR021718">
    <property type="entry name" value="CPSF73-100_C"/>
</dbReference>
<sequence>MAEVTVVSETATDELIVKPLGGGQEVGRSCILLSFKEKNILLDCGIHPGMTGVDALPFVDLIDCERIDLLLITHFHLDHCGALPWFLEKTSFRGRCFMTHATKAIYRMILSDYIKVSNIGADHMLYSENELEKSMDKIEQKEVNGIKFWCYVAGHVLGACMFMIEIAGVKVLYTGDFSRLEDRHLCAADMPNIRPDALILESTYGTQIHENRDIRENRFTSVVRGIVTRGGRCLIPVFALGRAQELLLILDEYWSKCEELRDIPIYYASSLARKCMSVYQTFVSGMNSSIQKQIAVRNPFNFKHVKYLRSIDYFEDIGPCVVLATPGMLQSGLSRELFESWCSEPKNGCIIAGYCVEGTLAKHILTEPDEIAALNGHRLSVRMQIAYISFSAHTDYNQTSDFIRQLKPPNAIFVHGEASEMLRLRLAISREYEGPNGNEIQTFTPRNTEEVKLYFRGEKTAKMVGRLAQKTPSDGQIISGILVKRNFNCHLMVPEDLPAYTDLTTNSFMQQMHLTFDGEMSVLNHYVRDLACGSVKIIDKGEAGKQSFLVYDSITVHVNLPKVTLEWESNPVNDMYAQALMSSVMESNLNPISVADVPMDAKFDTAQSREWLIEMLGDFFDTDAPATEKPEGGLMLLTVNGQSVRIDPNNLTISCEDESVRNRLSTVMDRLRRIRYSCVASRSPSCKMEVDDK</sequence>
<dbReference type="GO" id="GO:0004521">
    <property type="term" value="F:RNA endonuclease activity"/>
    <property type="evidence" value="ECO:0007669"/>
    <property type="project" value="TreeGrafter"/>
</dbReference>
<evidence type="ECO:0008006" key="12">
    <source>
        <dbReference type="Google" id="ProtNLM"/>
    </source>
</evidence>
<evidence type="ECO:0000313" key="9">
    <source>
        <dbReference type="EMBL" id="KFD58930.1"/>
    </source>
</evidence>
<dbReference type="GO" id="GO:0003723">
    <property type="term" value="F:RNA binding"/>
    <property type="evidence" value="ECO:0007669"/>
    <property type="project" value="TreeGrafter"/>
</dbReference>
<feature type="domain" description="Beta-Casp" evidence="7">
    <location>
        <begin position="243"/>
        <end position="364"/>
    </location>
</feature>
<dbReference type="InterPro" id="IPR050698">
    <property type="entry name" value="MBL"/>
</dbReference>
<dbReference type="PANTHER" id="PTHR11203:SF11">
    <property type="entry name" value="CLEAVAGE AND POLYADENYLATION SPECIFICITY FACTOR SUBUNIT 3"/>
    <property type="match status" value="1"/>
</dbReference>
<dbReference type="InterPro" id="IPR036866">
    <property type="entry name" value="RibonucZ/Hydroxyglut_hydro"/>
</dbReference>
<evidence type="ECO:0000259" key="8">
    <source>
        <dbReference type="SMART" id="SM01098"/>
    </source>
</evidence>
<dbReference type="SUPFAM" id="SSF56281">
    <property type="entry name" value="Metallo-hydrolase/oxidoreductase"/>
    <property type="match status" value="1"/>
</dbReference>
<evidence type="ECO:0000256" key="1">
    <source>
        <dbReference type="ARBA" id="ARBA00004123"/>
    </source>
</evidence>
<feature type="domain" description="Pre-mRNA 3'-end-processing endonuclease polyadenylation factor C-term" evidence="8">
    <location>
        <begin position="474"/>
        <end position="678"/>
    </location>
</feature>
<gene>
    <name evidence="9" type="ORF">M513_00093</name>
    <name evidence="10" type="ORF">M514_00093</name>
</gene>
<dbReference type="AlphaFoldDB" id="A0A085NU11"/>
<evidence type="ECO:0000256" key="3">
    <source>
        <dbReference type="ARBA" id="ARBA00022722"/>
    </source>
</evidence>
<reference evidence="10 11" key="1">
    <citation type="journal article" date="2014" name="Nat. Genet.">
        <title>Genome and transcriptome of the porcine whipworm Trichuris suis.</title>
        <authorList>
            <person name="Jex A.R."/>
            <person name="Nejsum P."/>
            <person name="Schwarz E.M."/>
            <person name="Hu L."/>
            <person name="Young N.D."/>
            <person name="Hall R.S."/>
            <person name="Korhonen P.K."/>
            <person name="Liao S."/>
            <person name="Thamsborg S."/>
            <person name="Xia J."/>
            <person name="Xu P."/>
            <person name="Wang S."/>
            <person name="Scheerlinck J.P."/>
            <person name="Hofmann A."/>
            <person name="Sternberg P.W."/>
            <person name="Wang J."/>
            <person name="Gasser R.B."/>
        </authorList>
    </citation>
    <scope>NUCLEOTIDE SEQUENCE [LARGE SCALE GENOMIC DNA]</scope>
    <source>
        <strain evidence="10">DCEP-RM93F</strain>
        <strain evidence="9">DCEP-RM93M</strain>
    </source>
</reference>
<dbReference type="Proteomes" id="UP000030764">
    <property type="component" value="Unassembled WGS sequence"/>
</dbReference>
<dbReference type="Proteomes" id="UP000030758">
    <property type="component" value="Unassembled WGS sequence"/>
</dbReference>
<keyword evidence="4" id="KW-0378">Hydrolase</keyword>
<dbReference type="Gene3D" id="3.40.50.10890">
    <property type="match status" value="1"/>
</dbReference>